<dbReference type="GO" id="GO:0005576">
    <property type="term" value="C:extracellular region"/>
    <property type="evidence" value="ECO:0007669"/>
    <property type="project" value="UniProtKB-SubCell"/>
</dbReference>
<accession>A0A0C3CLK5</accession>
<reference evidence="4 5" key="1">
    <citation type="submission" date="2014-04" db="EMBL/GenBank/DDBJ databases">
        <authorList>
            <consortium name="DOE Joint Genome Institute"/>
            <person name="Kuo A."/>
            <person name="Gay G."/>
            <person name="Dore J."/>
            <person name="Kohler A."/>
            <person name="Nagy L.G."/>
            <person name="Floudas D."/>
            <person name="Copeland A."/>
            <person name="Barry K.W."/>
            <person name="Cichocki N."/>
            <person name="Veneault-Fourrey C."/>
            <person name="LaButti K."/>
            <person name="Lindquist E.A."/>
            <person name="Lipzen A."/>
            <person name="Lundell T."/>
            <person name="Morin E."/>
            <person name="Murat C."/>
            <person name="Sun H."/>
            <person name="Tunlid A."/>
            <person name="Henrissat B."/>
            <person name="Grigoriev I.V."/>
            <person name="Hibbett D.S."/>
            <person name="Martin F."/>
            <person name="Nordberg H.P."/>
            <person name="Cantor M.N."/>
            <person name="Hua S.X."/>
        </authorList>
    </citation>
    <scope>NUCLEOTIDE SEQUENCE [LARGE SCALE GENOMIC DNA]</scope>
    <source>
        <strain evidence="5">h7</strain>
    </source>
</reference>
<proteinExistence type="predicted"/>
<evidence type="ECO:0000256" key="2">
    <source>
        <dbReference type="ARBA" id="ARBA00022525"/>
    </source>
</evidence>
<organism evidence="4 5">
    <name type="scientific">Hebeloma cylindrosporum</name>
    <dbReference type="NCBI Taxonomy" id="76867"/>
    <lineage>
        <taxon>Eukaryota</taxon>
        <taxon>Fungi</taxon>
        <taxon>Dikarya</taxon>
        <taxon>Basidiomycota</taxon>
        <taxon>Agaricomycotina</taxon>
        <taxon>Agaricomycetes</taxon>
        <taxon>Agaricomycetidae</taxon>
        <taxon>Agaricales</taxon>
        <taxon>Agaricineae</taxon>
        <taxon>Hymenogastraceae</taxon>
        <taxon>Hebeloma</taxon>
    </lineage>
</organism>
<keyword evidence="2" id="KW-0964">Secreted</keyword>
<gene>
    <name evidence="4" type="ORF">M413DRAFT_6563</name>
</gene>
<dbReference type="SUPFAM" id="SSF69318">
    <property type="entry name" value="Integrin alpha N-terminal domain"/>
    <property type="match status" value="1"/>
</dbReference>
<dbReference type="EMBL" id="KN831768">
    <property type="protein sequence ID" value="KIM49575.1"/>
    <property type="molecule type" value="Genomic_DNA"/>
</dbReference>
<keyword evidence="5" id="KW-1185">Reference proteome</keyword>
<evidence type="ECO:0000313" key="5">
    <source>
        <dbReference type="Proteomes" id="UP000053424"/>
    </source>
</evidence>
<sequence length="470" mass="52019">MPKEIIGTLPMTHNVDHTGSFAVNVPLQLPECRFKPVMSLAYHSSSTSDVSVLGIGWALKGAPLIERVAATMVQDRFRGSVKYNVQDRFALEGQRLIKIAETTNKTEYCFEIDDNSKIYAFGPLVCNPNYWEHHLADGTVRTFGNTQDSKIKGHGITFTRVWAINESSDAFTNYLTFKYTNEDSTSGAFYLHKLEYGGNRTLAIAHNREVSFLYEDRRDSVKKYFDSPLTNLSRLESIVITDANGDYVSPLTFDWYDGGMNVFDHVKDVGNITVDGTDVQIIPLDVNANGTQYDPTIDADGLHVNVYLVDHKGKMSATPAKGSGTTGLHFSSMVLPLDVDGNGKTDLVHIIPSDGYYTVTVLISTINGYQYVRGTNFYPDGMNGKFQTGDFQGNGLAGLFYLYETAIGNTTQFKFTQLKYSIDAKRFIAMPEQNGPQGPAASMNISNTRLISGDLNGNGHTQFYMADLSN</sequence>
<dbReference type="InterPro" id="IPR028994">
    <property type="entry name" value="Integrin_alpha_N"/>
</dbReference>
<dbReference type="Pfam" id="PF03534">
    <property type="entry name" value="SpvB"/>
    <property type="match status" value="1"/>
</dbReference>
<dbReference type="Proteomes" id="UP000053424">
    <property type="component" value="Unassembled WGS sequence"/>
</dbReference>
<dbReference type="HOGENOM" id="CLU_633205_0_0_1"/>
<dbReference type="AlphaFoldDB" id="A0A0C3CLK5"/>
<dbReference type="InterPro" id="IPR003284">
    <property type="entry name" value="Sal_SpvB"/>
</dbReference>
<dbReference type="STRING" id="686832.A0A0C3CLK5"/>
<name>A0A0C3CLK5_HEBCY</name>
<evidence type="ECO:0008006" key="6">
    <source>
        <dbReference type="Google" id="ProtNLM"/>
    </source>
</evidence>
<evidence type="ECO:0000256" key="1">
    <source>
        <dbReference type="ARBA" id="ARBA00004613"/>
    </source>
</evidence>
<protein>
    <recommendedName>
        <fullName evidence="6">Insecticide toxin TcdB middle/N-terminal domain-containing protein</fullName>
    </recommendedName>
</protein>
<dbReference type="GO" id="GO:0005737">
    <property type="term" value="C:cytoplasm"/>
    <property type="evidence" value="ECO:0007669"/>
    <property type="project" value="InterPro"/>
</dbReference>
<reference evidence="5" key="2">
    <citation type="submission" date="2015-01" db="EMBL/GenBank/DDBJ databases">
        <title>Evolutionary Origins and Diversification of the Mycorrhizal Mutualists.</title>
        <authorList>
            <consortium name="DOE Joint Genome Institute"/>
            <consortium name="Mycorrhizal Genomics Consortium"/>
            <person name="Kohler A."/>
            <person name="Kuo A."/>
            <person name="Nagy L.G."/>
            <person name="Floudas D."/>
            <person name="Copeland A."/>
            <person name="Barry K.W."/>
            <person name="Cichocki N."/>
            <person name="Veneault-Fourrey C."/>
            <person name="LaButti K."/>
            <person name="Lindquist E.A."/>
            <person name="Lipzen A."/>
            <person name="Lundell T."/>
            <person name="Morin E."/>
            <person name="Murat C."/>
            <person name="Riley R."/>
            <person name="Ohm R."/>
            <person name="Sun H."/>
            <person name="Tunlid A."/>
            <person name="Henrissat B."/>
            <person name="Grigoriev I.V."/>
            <person name="Hibbett D.S."/>
            <person name="Martin F."/>
        </authorList>
    </citation>
    <scope>NUCLEOTIDE SEQUENCE [LARGE SCALE GENOMIC DNA]</scope>
    <source>
        <strain evidence="5">h7</strain>
    </source>
</reference>
<keyword evidence="3" id="KW-0843">Virulence</keyword>
<comment type="subcellular location">
    <subcellularLocation>
        <location evidence="1">Secreted</location>
    </subcellularLocation>
</comment>
<dbReference type="OrthoDB" id="3046214at2759"/>
<evidence type="ECO:0000256" key="3">
    <source>
        <dbReference type="ARBA" id="ARBA00023026"/>
    </source>
</evidence>
<evidence type="ECO:0000313" key="4">
    <source>
        <dbReference type="EMBL" id="KIM49575.1"/>
    </source>
</evidence>